<dbReference type="InterPro" id="IPR014550">
    <property type="entry name" value="UCP028704_OpgC"/>
</dbReference>
<evidence type="ECO:0000313" key="3">
    <source>
        <dbReference type="EMBL" id="GGI05548.1"/>
    </source>
</evidence>
<feature type="transmembrane region" description="Helical" evidence="2">
    <location>
        <begin position="273"/>
        <end position="292"/>
    </location>
</feature>
<feature type="transmembrane region" description="Helical" evidence="2">
    <location>
        <begin position="192"/>
        <end position="210"/>
    </location>
</feature>
<dbReference type="AlphaFoldDB" id="A0A8J3A7G4"/>
<feature type="transmembrane region" description="Helical" evidence="2">
    <location>
        <begin position="337"/>
        <end position="356"/>
    </location>
</feature>
<accession>A0A8J3A7G4</accession>
<feature type="transmembrane region" description="Helical" evidence="2">
    <location>
        <begin position="12"/>
        <end position="31"/>
    </location>
</feature>
<dbReference type="RefSeq" id="WP_130649302.1">
    <property type="nucleotide sequence ID" value="NZ_BMHA01000004.1"/>
</dbReference>
<feature type="transmembrane region" description="Helical" evidence="2">
    <location>
        <begin position="226"/>
        <end position="245"/>
    </location>
</feature>
<evidence type="ECO:0000256" key="2">
    <source>
        <dbReference type="SAM" id="Phobius"/>
    </source>
</evidence>
<feature type="region of interest" description="Disordered" evidence="1">
    <location>
        <begin position="364"/>
        <end position="387"/>
    </location>
</feature>
<proteinExistence type="predicted"/>
<dbReference type="OrthoDB" id="9816550at2"/>
<evidence type="ECO:0000256" key="1">
    <source>
        <dbReference type="SAM" id="MobiDB-lite"/>
    </source>
</evidence>
<dbReference type="Proteomes" id="UP000650511">
    <property type="component" value="Unassembled WGS sequence"/>
</dbReference>
<feature type="transmembrane region" description="Helical" evidence="2">
    <location>
        <begin position="83"/>
        <end position="104"/>
    </location>
</feature>
<gene>
    <name evidence="3" type="ORF">GCM10011354_14650</name>
</gene>
<feature type="transmembrane region" description="Helical" evidence="2">
    <location>
        <begin position="43"/>
        <end position="62"/>
    </location>
</feature>
<keyword evidence="2" id="KW-0812">Transmembrane</keyword>
<reference evidence="3" key="2">
    <citation type="submission" date="2020-09" db="EMBL/GenBank/DDBJ databases">
        <authorList>
            <person name="Sun Q."/>
            <person name="Zhou Y."/>
        </authorList>
    </citation>
    <scope>NUCLEOTIDE SEQUENCE</scope>
    <source>
        <strain evidence="3">CGMCC 1.14988</strain>
    </source>
</reference>
<name>A0A8J3A7G4_9ACTN</name>
<feature type="compositionally biased region" description="Low complexity" evidence="1">
    <location>
        <begin position="369"/>
        <end position="379"/>
    </location>
</feature>
<protein>
    <submittedName>
        <fullName evidence="3">Uncharacterized protein</fullName>
    </submittedName>
</protein>
<dbReference type="PANTHER" id="PTHR38592">
    <property type="entry name" value="BLL4819 PROTEIN"/>
    <property type="match status" value="1"/>
</dbReference>
<dbReference type="PANTHER" id="PTHR38592:SF3">
    <property type="entry name" value="BLL4819 PROTEIN"/>
    <property type="match status" value="1"/>
</dbReference>
<keyword evidence="2" id="KW-0472">Membrane</keyword>
<feature type="transmembrane region" description="Helical" evidence="2">
    <location>
        <begin position="160"/>
        <end position="180"/>
    </location>
</feature>
<reference evidence="3" key="1">
    <citation type="journal article" date="2014" name="Int. J. Syst. Evol. Microbiol.">
        <title>Complete genome sequence of Corynebacterium casei LMG S-19264T (=DSM 44701T), isolated from a smear-ripened cheese.</title>
        <authorList>
            <consortium name="US DOE Joint Genome Institute (JGI-PGF)"/>
            <person name="Walter F."/>
            <person name="Albersmeier A."/>
            <person name="Kalinowski J."/>
            <person name="Ruckert C."/>
        </authorList>
    </citation>
    <scope>NUCLEOTIDE SEQUENCE</scope>
    <source>
        <strain evidence="3">CGMCC 1.14988</strain>
    </source>
</reference>
<keyword evidence="2" id="KW-1133">Transmembrane helix</keyword>
<evidence type="ECO:0000313" key="4">
    <source>
        <dbReference type="Proteomes" id="UP000650511"/>
    </source>
</evidence>
<feature type="transmembrane region" description="Helical" evidence="2">
    <location>
        <begin position="134"/>
        <end position="155"/>
    </location>
</feature>
<keyword evidence="4" id="KW-1185">Reference proteome</keyword>
<comment type="caution">
    <text evidence="3">The sequence shown here is derived from an EMBL/GenBank/DDBJ whole genome shotgun (WGS) entry which is preliminary data.</text>
</comment>
<feature type="transmembrane region" description="Helical" evidence="2">
    <location>
        <begin position="312"/>
        <end position="331"/>
    </location>
</feature>
<sequence>MVAAGRDVTLDLIRGLCLVSMTLAHLAPGSVPDRVVKAGTTSLFDGASGFFLISGIVLGLVHQRRAATVPLRTVEEASLRRAGLLYVAHVVPLVIALLVAQQVATAAAWTDVARYGGWDGALTAAATLQLNPQYFGILSVYIVLMLLVAALLPLFRAERLWTVAAIVAGVYVAAWLAPVPFTLPEAPGVRGFWSWGGWQALFFVGMLLGWRWERWELRRWLTDRRTVAVVALVTGALIAFARLLVMDVPVTPGGVVEEELRFALYGKGAMGPLRILVSLGGVALLYAVVQFVTDRGWFAGVRRAVARIGRKALDAFVISRFAIVALPFLPFSGRSGWIAAGYALLTLVVSWAWAGFREGQARTRRERAAATTPTTTAVTGRRDGRSD</sequence>
<organism evidence="3 4">
    <name type="scientific">Egicoccus halophilus</name>
    <dbReference type="NCBI Taxonomy" id="1670830"/>
    <lineage>
        <taxon>Bacteria</taxon>
        <taxon>Bacillati</taxon>
        <taxon>Actinomycetota</taxon>
        <taxon>Nitriliruptoria</taxon>
        <taxon>Egicoccales</taxon>
        <taxon>Egicoccaceae</taxon>
        <taxon>Egicoccus</taxon>
    </lineage>
</organism>
<dbReference type="Pfam" id="PF10129">
    <property type="entry name" value="OpgC_C"/>
    <property type="match status" value="1"/>
</dbReference>
<dbReference type="EMBL" id="BMHA01000004">
    <property type="protein sequence ID" value="GGI05548.1"/>
    <property type="molecule type" value="Genomic_DNA"/>
</dbReference>